<dbReference type="AlphaFoldDB" id="A0AAD6TLM2"/>
<protein>
    <submittedName>
        <fullName evidence="2">Uncharacterized protein</fullName>
    </submittedName>
</protein>
<gene>
    <name evidence="2" type="ORF">B0H15DRAFT_807689</name>
</gene>
<dbReference type="Proteomes" id="UP001222325">
    <property type="component" value="Unassembled WGS sequence"/>
</dbReference>
<feature type="region of interest" description="Disordered" evidence="1">
    <location>
        <begin position="175"/>
        <end position="202"/>
    </location>
</feature>
<accession>A0AAD6TLM2</accession>
<sequence length="352" mass="39321">MAPPFAPLVPTDELVVSYQRESRNLVVYSRLLGQVVVVAWPTHNGTMIVPSGMRLWLRNHGLFLECFCAFTAAPNSPRACQIVESSVTHHVLVFCHFNHPRCDFKLNLSKIYETTTLKSDYMHLPSLNSGGVPDMDLIRTAHRMRHVPVVLEIAPYFKEYFGEHISEYPAGTQQLSGPLLYRKPKNNSDGKSRRRPSAPYVRHQLQAPRSNRFYHEIDDDYPEAASRFPSVPAPLGDPFSISAPGPSRTRHSDMGRGLSRPQTSLSAPVAGPSRISTSAITRSSQEEREIRLLGDLAAGRGISEWSWDKGSVVRTPPALLLVLRGAPRWQAITARRSPNKLKNSGKGTQIWI</sequence>
<evidence type="ECO:0000313" key="2">
    <source>
        <dbReference type="EMBL" id="KAJ7065890.1"/>
    </source>
</evidence>
<feature type="region of interest" description="Disordered" evidence="1">
    <location>
        <begin position="225"/>
        <end position="286"/>
    </location>
</feature>
<evidence type="ECO:0000256" key="1">
    <source>
        <dbReference type="SAM" id="MobiDB-lite"/>
    </source>
</evidence>
<feature type="compositionally biased region" description="Low complexity" evidence="1">
    <location>
        <begin position="273"/>
        <end position="283"/>
    </location>
</feature>
<reference evidence="2" key="1">
    <citation type="submission" date="2023-03" db="EMBL/GenBank/DDBJ databases">
        <title>Massive genome expansion in bonnet fungi (Mycena s.s.) driven by repeated elements and novel gene families across ecological guilds.</title>
        <authorList>
            <consortium name="Lawrence Berkeley National Laboratory"/>
            <person name="Harder C.B."/>
            <person name="Miyauchi S."/>
            <person name="Viragh M."/>
            <person name="Kuo A."/>
            <person name="Thoen E."/>
            <person name="Andreopoulos B."/>
            <person name="Lu D."/>
            <person name="Skrede I."/>
            <person name="Drula E."/>
            <person name="Henrissat B."/>
            <person name="Morin E."/>
            <person name="Kohler A."/>
            <person name="Barry K."/>
            <person name="LaButti K."/>
            <person name="Morin E."/>
            <person name="Salamov A."/>
            <person name="Lipzen A."/>
            <person name="Mereny Z."/>
            <person name="Hegedus B."/>
            <person name="Baldrian P."/>
            <person name="Stursova M."/>
            <person name="Weitz H."/>
            <person name="Taylor A."/>
            <person name="Grigoriev I.V."/>
            <person name="Nagy L.G."/>
            <person name="Martin F."/>
            <person name="Kauserud H."/>
        </authorList>
    </citation>
    <scope>NUCLEOTIDE SEQUENCE</scope>
    <source>
        <strain evidence="2">CBHHK173m</strain>
    </source>
</reference>
<name>A0AAD6TLM2_9AGAR</name>
<proteinExistence type="predicted"/>
<evidence type="ECO:0000313" key="3">
    <source>
        <dbReference type="Proteomes" id="UP001222325"/>
    </source>
</evidence>
<organism evidence="2 3">
    <name type="scientific">Mycena belliarum</name>
    <dbReference type="NCBI Taxonomy" id="1033014"/>
    <lineage>
        <taxon>Eukaryota</taxon>
        <taxon>Fungi</taxon>
        <taxon>Dikarya</taxon>
        <taxon>Basidiomycota</taxon>
        <taxon>Agaricomycotina</taxon>
        <taxon>Agaricomycetes</taxon>
        <taxon>Agaricomycetidae</taxon>
        <taxon>Agaricales</taxon>
        <taxon>Marasmiineae</taxon>
        <taxon>Mycenaceae</taxon>
        <taxon>Mycena</taxon>
    </lineage>
</organism>
<comment type="caution">
    <text evidence="2">The sequence shown here is derived from an EMBL/GenBank/DDBJ whole genome shotgun (WGS) entry which is preliminary data.</text>
</comment>
<keyword evidence="3" id="KW-1185">Reference proteome</keyword>
<dbReference type="EMBL" id="JARJCN010000176">
    <property type="protein sequence ID" value="KAJ7065890.1"/>
    <property type="molecule type" value="Genomic_DNA"/>
</dbReference>